<dbReference type="RefSeq" id="WP_273948852.1">
    <property type="nucleotide sequence ID" value="NZ_JAQSIP010000002.1"/>
</dbReference>
<dbReference type="InterPro" id="IPR006311">
    <property type="entry name" value="TAT_signal"/>
</dbReference>
<evidence type="ECO:0000313" key="3">
    <source>
        <dbReference type="EMBL" id="MDD0837608.1"/>
    </source>
</evidence>
<dbReference type="EMBL" id="JAQSIP010000002">
    <property type="protein sequence ID" value="MDD0837608.1"/>
    <property type="molecule type" value="Genomic_DNA"/>
</dbReference>
<evidence type="ECO:0000259" key="2">
    <source>
        <dbReference type="Pfam" id="PF04366"/>
    </source>
</evidence>
<evidence type="ECO:0000256" key="1">
    <source>
        <dbReference type="SAM" id="SignalP"/>
    </source>
</evidence>
<dbReference type="CDD" id="cd11524">
    <property type="entry name" value="SYLF"/>
    <property type="match status" value="1"/>
</dbReference>
<feature type="domain" description="Ysc84 actin-binding" evidence="2">
    <location>
        <begin position="100"/>
        <end position="184"/>
    </location>
</feature>
<evidence type="ECO:0000313" key="4">
    <source>
        <dbReference type="Proteomes" id="UP001528673"/>
    </source>
</evidence>
<dbReference type="PROSITE" id="PS51318">
    <property type="entry name" value="TAT"/>
    <property type="match status" value="1"/>
</dbReference>
<keyword evidence="4" id="KW-1185">Reference proteome</keyword>
<reference evidence="3 4" key="1">
    <citation type="submission" date="2023-02" db="EMBL/GenBank/DDBJ databases">
        <title>Bacterial whole genomic sequence of Curvibacter sp. HBC61.</title>
        <authorList>
            <person name="Le V."/>
            <person name="Ko S.-R."/>
            <person name="Ahn C.-Y."/>
            <person name="Oh H.-M."/>
        </authorList>
    </citation>
    <scope>NUCLEOTIDE SEQUENCE [LARGE SCALE GENOMIC DNA]</scope>
    <source>
        <strain evidence="3 4">HBC61</strain>
    </source>
</reference>
<accession>A0ABT5MXW9</accession>
<proteinExistence type="predicted"/>
<name>A0ABT5MXW9_9BURK</name>
<comment type="caution">
    <text evidence="3">The sequence shown here is derived from an EMBL/GenBank/DDBJ whole genome shotgun (WGS) entry which is preliminary data.</text>
</comment>
<organism evidence="3 4">
    <name type="scientific">Curvibacter cyanobacteriorum</name>
    <dbReference type="NCBI Taxonomy" id="3026422"/>
    <lineage>
        <taxon>Bacteria</taxon>
        <taxon>Pseudomonadati</taxon>
        <taxon>Pseudomonadota</taxon>
        <taxon>Betaproteobacteria</taxon>
        <taxon>Burkholderiales</taxon>
        <taxon>Comamonadaceae</taxon>
        <taxon>Curvibacter</taxon>
    </lineage>
</organism>
<gene>
    <name evidence="3" type="ORF">PSQ40_03385</name>
</gene>
<dbReference type="InterPro" id="IPR007461">
    <property type="entry name" value="Ysc84_actin-binding"/>
</dbReference>
<dbReference type="Proteomes" id="UP001528673">
    <property type="component" value="Unassembled WGS sequence"/>
</dbReference>
<feature type="signal peptide" evidence="1">
    <location>
        <begin position="1"/>
        <end position="30"/>
    </location>
</feature>
<feature type="chain" id="PRO_5045604248" evidence="1">
    <location>
        <begin position="31"/>
        <end position="188"/>
    </location>
</feature>
<sequence length="188" mass="19746">MTLQRRAFPAMMLSAATVLSTPLLAPAAHAASGEDLQKQAQFTLKTLYKARPGSEALAQKAKAALVFPNIIKAGLIFGGAYGEGVLLQNQVFAGYFNSVSASFGLQAGAQSFGYVLFVMTDAAVESLKGRDGWELGVGPSIVVVDSGVASKLSTTTLKDDVYAYIFDQSGMMASLGLEGTKISRIKQP</sequence>
<keyword evidence="1" id="KW-0732">Signal</keyword>
<dbReference type="Pfam" id="PF04366">
    <property type="entry name" value="Ysc84"/>
    <property type="match status" value="1"/>
</dbReference>
<protein>
    <submittedName>
        <fullName evidence="3">Lipid-binding SYLF domain-containing protein</fullName>
    </submittedName>
</protein>